<dbReference type="PROSITE" id="PS00676">
    <property type="entry name" value="SIGMA54_INTERACT_2"/>
    <property type="match status" value="1"/>
</dbReference>
<feature type="domain" description="Sigma-54 factor interaction" evidence="4">
    <location>
        <begin position="152"/>
        <end position="383"/>
    </location>
</feature>
<dbReference type="CDD" id="cd17536">
    <property type="entry name" value="REC_YesN-like"/>
    <property type="match status" value="1"/>
</dbReference>
<keyword evidence="3" id="KW-0597">Phosphoprotein</keyword>
<dbReference type="InterPro" id="IPR058031">
    <property type="entry name" value="AAA_lid_NorR"/>
</dbReference>
<reference evidence="6" key="1">
    <citation type="journal article" date="2021" name="PeerJ">
        <title>Extensive microbial diversity within the chicken gut microbiome revealed by metagenomics and culture.</title>
        <authorList>
            <person name="Gilroy R."/>
            <person name="Ravi A."/>
            <person name="Getino M."/>
            <person name="Pursley I."/>
            <person name="Horton D.L."/>
            <person name="Alikhan N.F."/>
            <person name="Baker D."/>
            <person name="Gharbi K."/>
            <person name="Hall N."/>
            <person name="Watson M."/>
            <person name="Adriaenssens E.M."/>
            <person name="Foster-Nyarko E."/>
            <person name="Jarju S."/>
            <person name="Secka A."/>
            <person name="Antonio M."/>
            <person name="Oren A."/>
            <person name="Chaudhuri R.R."/>
            <person name="La Ragione R."/>
            <person name="Hildebrand F."/>
            <person name="Pallen M.J."/>
        </authorList>
    </citation>
    <scope>NUCLEOTIDE SEQUENCE</scope>
    <source>
        <strain evidence="6">CHK186-16707</strain>
    </source>
</reference>
<dbReference type="InterPro" id="IPR027417">
    <property type="entry name" value="P-loop_NTPase"/>
</dbReference>
<dbReference type="EMBL" id="DXAN01000017">
    <property type="protein sequence ID" value="HJA08544.1"/>
    <property type="molecule type" value="Genomic_DNA"/>
</dbReference>
<feature type="modified residue" description="4-aspartylphosphate" evidence="3">
    <location>
        <position position="55"/>
    </location>
</feature>
<dbReference type="Gene3D" id="1.10.10.60">
    <property type="entry name" value="Homeodomain-like"/>
    <property type="match status" value="1"/>
</dbReference>
<dbReference type="AlphaFoldDB" id="A0A9D2HDJ6"/>
<dbReference type="PROSITE" id="PS50045">
    <property type="entry name" value="SIGMA54_INTERACT_4"/>
    <property type="match status" value="1"/>
</dbReference>
<dbReference type="PROSITE" id="PS50110">
    <property type="entry name" value="RESPONSE_REGULATORY"/>
    <property type="match status" value="1"/>
</dbReference>
<evidence type="ECO:0000313" key="6">
    <source>
        <dbReference type="EMBL" id="HJA08544.1"/>
    </source>
</evidence>
<keyword evidence="1" id="KW-0547">Nucleotide-binding</keyword>
<dbReference type="Gene3D" id="1.10.8.60">
    <property type="match status" value="1"/>
</dbReference>
<dbReference type="Gene3D" id="3.40.50.300">
    <property type="entry name" value="P-loop containing nucleotide triphosphate hydrolases"/>
    <property type="match status" value="1"/>
</dbReference>
<dbReference type="InterPro" id="IPR025662">
    <property type="entry name" value="Sigma_54_int_dom_ATP-bd_1"/>
</dbReference>
<evidence type="ECO:0000313" key="7">
    <source>
        <dbReference type="Proteomes" id="UP000824225"/>
    </source>
</evidence>
<dbReference type="GO" id="GO:0000160">
    <property type="term" value="P:phosphorelay signal transduction system"/>
    <property type="evidence" value="ECO:0007669"/>
    <property type="project" value="InterPro"/>
</dbReference>
<evidence type="ECO:0000259" key="5">
    <source>
        <dbReference type="PROSITE" id="PS50110"/>
    </source>
</evidence>
<dbReference type="Pfam" id="PF25601">
    <property type="entry name" value="AAA_lid_14"/>
    <property type="match status" value="1"/>
</dbReference>
<dbReference type="SUPFAM" id="SSF52172">
    <property type="entry name" value="CheY-like"/>
    <property type="match status" value="1"/>
</dbReference>
<dbReference type="Gene3D" id="3.40.50.2300">
    <property type="match status" value="1"/>
</dbReference>
<dbReference type="SUPFAM" id="SSF52540">
    <property type="entry name" value="P-loop containing nucleoside triphosphate hydrolases"/>
    <property type="match status" value="1"/>
</dbReference>
<dbReference type="Pfam" id="PF00072">
    <property type="entry name" value="Response_reg"/>
    <property type="match status" value="1"/>
</dbReference>
<dbReference type="InterPro" id="IPR011006">
    <property type="entry name" value="CheY-like_superfamily"/>
</dbReference>
<dbReference type="SMART" id="SM00382">
    <property type="entry name" value="AAA"/>
    <property type="match status" value="1"/>
</dbReference>
<name>A0A9D2HDJ6_9BACT</name>
<proteinExistence type="predicted"/>
<reference evidence="6" key="2">
    <citation type="submission" date="2021-04" db="EMBL/GenBank/DDBJ databases">
        <authorList>
            <person name="Gilroy R."/>
        </authorList>
    </citation>
    <scope>NUCLEOTIDE SEQUENCE</scope>
    <source>
        <strain evidence="6">CHK186-16707</strain>
    </source>
</reference>
<dbReference type="InterPro" id="IPR003593">
    <property type="entry name" value="AAA+_ATPase"/>
</dbReference>
<evidence type="ECO:0000256" key="1">
    <source>
        <dbReference type="ARBA" id="ARBA00022741"/>
    </source>
</evidence>
<accession>A0A9D2HDJ6</accession>
<evidence type="ECO:0000256" key="3">
    <source>
        <dbReference type="PROSITE-ProRule" id="PRU00169"/>
    </source>
</evidence>
<evidence type="ECO:0000259" key="4">
    <source>
        <dbReference type="PROSITE" id="PS50045"/>
    </source>
</evidence>
<dbReference type="CDD" id="cd00009">
    <property type="entry name" value="AAA"/>
    <property type="match status" value="1"/>
</dbReference>
<gene>
    <name evidence="6" type="ORF">H9962_05075</name>
</gene>
<dbReference type="InterPro" id="IPR025943">
    <property type="entry name" value="Sigma_54_int_dom_ATP-bd_2"/>
</dbReference>
<dbReference type="Proteomes" id="UP000824225">
    <property type="component" value="Unassembled WGS sequence"/>
</dbReference>
<feature type="domain" description="Response regulatory" evidence="5">
    <location>
        <begin position="6"/>
        <end position="120"/>
    </location>
</feature>
<evidence type="ECO:0000256" key="2">
    <source>
        <dbReference type="ARBA" id="ARBA00022840"/>
    </source>
</evidence>
<dbReference type="PROSITE" id="PS00675">
    <property type="entry name" value="SIGMA54_INTERACT_1"/>
    <property type="match status" value="1"/>
</dbReference>
<dbReference type="InterPro" id="IPR001789">
    <property type="entry name" value="Sig_transdc_resp-reg_receiver"/>
</dbReference>
<protein>
    <submittedName>
        <fullName evidence="6">Sigma-54 dependent transcriptional regulator</fullName>
    </submittedName>
</protein>
<dbReference type="GO" id="GO:0006355">
    <property type="term" value="P:regulation of DNA-templated transcription"/>
    <property type="evidence" value="ECO:0007669"/>
    <property type="project" value="InterPro"/>
</dbReference>
<comment type="caution">
    <text evidence="6">The sequence shown here is derived from an EMBL/GenBank/DDBJ whole genome shotgun (WGS) entry which is preliminary data.</text>
</comment>
<organism evidence="6 7">
    <name type="scientific">Candidatus Mailhella merdigallinarum</name>
    <dbReference type="NCBI Taxonomy" id="2838658"/>
    <lineage>
        <taxon>Bacteria</taxon>
        <taxon>Pseudomonadati</taxon>
        <taxon>Thermodesulfobacteriota</taxon>
        <taxon>Desulfovibrionia</taxon>
        <taxon>Desulfovibrionales</taxon>
        <taxon>Desulfovibrionaceae</taxon>
        <taxon>Mailhella</taxon>
    </lineage>
</organism>
<dbReference type="SMART" id="SM00448">
    <property type="entry name" value="REC"/>
    <property type="match status" value="1"/>
</dbReference>
<dbReference type="PANTHER" id="PTHR32071">
    <property type="entry name" value="TRANSCRIPTIONAL REGULATORY PROTEIN"/>
    <property type="match status" value="1"/>
</dbReference>
<dbReference type="InterPro" id="IPR002078">
    <property type="entry name" value="Sigma_54_int"/>
</dbReference>
<dbReference type="Pfam" id="PF00158">
    <property type="entry name" value="Sigma54_activat"/>
    <property type="match status" value="1"/>
</dbReference>
<dbReference type="GO" id="GO:0005524">
    <property type="term" value="F:ATP binding"/>
    <property type="evidence" value="ECO:0007669"/>
    <property type="project" value="UniProtKB-KW"/>
</dbReference>
<dbReference type="FunFam" id="3.40.50.300:FF:000006">
    <property type="entry name" value="DNA-binding transcriptional regulator NtrC"/>
    <property type="match status" value="1"/>
</dbReference>
<sequence>MSEILRVMVADDDEAIARTVVLGLKTLGCAARSAPDGKTALEGMDGEPADVLLTDMRMGGMSGVELVRETLARHPDTVCVVMTAFASYENAVEAIKAGAFDYLPKPFSVDQLEHLIRKVSTVVDLRRENRRLRKAVTTAEEGVEAWFRGVTSPVMLDLQRLVGKLANGEASVLFTGETGTGKTSLARALHRDSGRAAGPFVEVTCTALAESLFESEVFGHVRGAFTGAVRDRAGKFESADGGTLFLDEIGELSLSSQAKLLRFLEDRVIERVGDNKPLRLNVRVLAATNRDLAVMVREGRFREDLYYRLNVFECRIPPLRERRGDIEPLARRLLLRAVEYGEKGQAGERKPPVLSEPVREALLAHDWPGNTRELRNVMDRLALLAAGREATPADLPPAFLPSADGAPETEAADFGVGHGRILTLRELEERHIRRVLGLGVSLERAAELLGVTGVTLWRKRKELGLP</sequence>
<keyword evidence="2" id="KW-0067">ATP-binding</keyword>